<keyword evidence="7" id="KW-0807">Transducer</keyword>
<evidence type="ECO:0000256" key="2">
    <source>
        <dbReference type="ARBA" id="ARBA00022475"/>
    </source>
</evidence>
<dbReference type="GeneID" id="113218259"/>
<reference evidence="10" key="1">
    <citation type="submission" date="2025-08" db="UniProtKB">
        <authorList>
            <consortium name="RefSeq"/>
        </authorList>
    </citation>
    <scope>IDENTIFICATION</scope>
    <source>
        <tissue evidence="10">Whole organism</tissue>
    </source>
</reference>
<dbReference type="RefSeq" id="XP_052125100.1">
    <property type="nucleotide sequence ID" value="XM_052269140.1"/>
</dbReference>
<dbReference type="KEGG" id="foc:113218259"/>
<name>A0A9C6TZ60_FRAOC</name>
<sequence>MVLVTFSAATTSLYIWRTDRDECSGMALAWSGLVALFLFGVLTAGELVKRESRCTMELTQRLLIYHEMSPELRWEMRRFSHQLLHQGLKVSAYGFLSLDYTMLQGMIGSVTTYLIMVIQLSPEDPAAAPAEDRGRGNATGSP</sequence>
<evidence type="ECO:0000256" key="8">
    <source>
        <dbReference type="SAM" id="Phobius"/>
    </source>
</evidence>
<evidence type="ECO:0000256" key="3">
    <source>
        <dbReference type="ARBA" id="ARBA00022692"/>
    </source>
</evidence>
<feature type="transmembrane region" description="Helical" evidence="8">
    <location>
        <begin position="27"/>
        <end position="48"/>
    </location>
</feature>
<evidence type="ECO:0000256" key="6">
    <source>
        <dbReference type="ARBA" id="ARBA00023170"/>
    </source>
</evidence>
<evidence type="ECO:0000313" key="9">
    <source>
        <dbReference type="Proteomes" id="UP000504606"/>
    </source>
</evidence>
<dbReference type="GO" id="GO:0030424">
    <property type="term" value="C:axon"/>
    <property type="evidence" value="ECO:0007669"/>
    <property type="project" value="TreeGrafter"/>
</dbReference>
<dbReference type="GO" id="GO:0008049">
    <property type="term" value="P:male courtship behavior"/>
    <property type="evidence" value="ECO:0007669"/>
    <property type="project" value="TreeGrafter"/>
</dbReference>
<dbReference type="GO" id="GO:0030425">
    <property type="term" value="C:dendrite"/>
    <property type="evidence" value="ECO:0007669"/>
    <property type="project" value="TreeGrafter"/>
</dbReference>
<keyword evidence="3 8" id="KW-0812">Transmembrane</keyword>
<keyword evidence="4 8" id="KW-1133">Transmembrane helix</keyword>
<dbReference type="AlphaFoldDB" id="A0A9C6TZ60"/>
<comment type="subcellular location">
    <subcellularLocation>
        <location evidence="1">Cell membrane</location>
        <topology evidence="1">Multi-pass membrane protein</topology>
    </subcellularLocation>
</comment>
<dbReference type="GO" id="GO:0005886">
    <property type="term" value="C:plasma membrane"/>
    <property type="evidence" value="ECO:0007669"/>
    <property type="project" value="UniProtKB-SubCell"/>
</dbReference>
<evidence type="ECO:0000256" key="5">
    <source>
        <dbReference type="ARBA" id="ARBA00023136"/>
    </source>
</evidence>
<keyword evidence="6 10" id="KW-0675">Receptor</keyword>
<proteinExistence type="predicted"/>
<dbReference type="GO" id="GO:0043025">
    <property type="term" value="C:neuronal cell body"/>
    <property type="evidence" value="ECO:0007669"/>
    <property type="project" value="TreeGrafter"/>
</dbReference>
<dbReference type="OrthoDB" id="6366728at2759"/>
<dbReference type="PANTHER" id="PTHR21143">
    <property type="entry name" value="INVERTEBRATE GUSTATORY RECEPTOR"/>
    <property type="match status" value="1"/>
</dbReference>
<evidence type="ECO:0000256" key="1">
    <source>
        <dbReference type="ARBA" id="ARBA00004651"/>
    </source>
</evidence>
<accession>A0A9C6TZ60</accession>
<dbReference type="PANTHER" id="PTHR21143:SF104">
    <property type="entry name" value="GUSTATORY RECEPTOR 8A-RELATED"/>
    <property type="match status" value="1"/>
</dbReference>
<dbReference type="Proteomes" id="UP000504606">
    <property type="component" value="Unplaced"/>
</dbReference>
<keyword evidence="9" id="KW-1185">Reference proteome</keyword>
<evidence type="ECO:0000313" key="10">
    <source>
        <dbReference type="RefSeq" id="XP_052125100.1"/>
    </source>
</evidence>
<protein>
    <submittedName>
        <fullName evidence="10">Gustatory receptor 2a</fullName>
    </submittedName>
</protein>
<gene>
    <name evidence="10" type="primary">LOC113218259</name>
</gene>
<dbReference type="GO" id="GO:0007165">
    <property type="term" value="P:signal transduction"/>
    <property type="evidence" value="ECO:0007669"/>
    <property type="project" value="UniProtKB-KW"/>
</dbReference>
<evidence type="ECO:0000256" key="7">
    <source>
        <dbReference type="ARBA" id="ARBA00023224"/>
    </source>
</evidence>
<dbReference type="GO" id="GO:0007635">
    <property type="term" value="P:chemosensory behavior"/>
    <property type="evidence" value="ECO:0007669"/>
    <property type="project" value="TreeGrafter"/>
</dbReference>
<dbReference type="GO" id="GO:0050909">
    <property type="term" value="P:sensory perception of taste"/>
    <property type="evidence" value="ECO:0007669"/>
    <property type="project" value="InterPro"/>
</dbReference>
<evidence type="ECO:0000256" key="4">
    <source>
        <dbReference type="ARBA" id="ARBA00022989"/>
    </source>
</evidence>
<organism evidence="9 10">
    <name type="scientific">Frankliniella occidentalis</name>
    <name type="common">Western flower thrips</name>
    <name type="synonym">Euthrips occidentalis</name>
    <dbReference type="NCBI Taxonomy" id="133901"/>
    <lineage>
        <taxon>Eukaryota</taxon>
        <taxon>Metazoa</taxon>
        <taxon>Ecdysozoa</taxon>
        <taxon>Arthropoda</taxon>
        <taxon>Hexapoda</taxon>
        <taxon>Insecta</taxon>
        <taxon>Pterygota</taxon>
        <taxon>Neoptera</taxon>
        <taxon>Paraneoptera</taxon>
        <taxon>Thysanoptera</taxon>
        <taxon>Terebrantia</taxon>
        <taxon>Thripoidea</taxon>
        <taxon>Thripidae</taxon>
        <taxon>Frankliniella</taxon>
    </lineage>
</organism>
<dbReference type="InterPro" id="IPR013604">
    <property type="entry name" value="7TM_chemorcpt"/>
</dbReference>
<keyword evidence="2" id="KW-1003">Cell membrane</keyword>
<keyword evidence="5 8" id="KW-0472">Membrane</keyword>
<dbReference type="Pfam" id="PF08395">
    <property type="entry name" value="7tm_7"/>
    <property type="match status" value="1"/>
</dbReference>